<dbReference type="Proteomes" id="UP000612893">
    <property type="component" value="Unassembled WGS sequence"/>
</dbReference>
<evidence type="ECO:0000313" key="3">
    <source>
        <dbReference type="Proteomes" id="UP000612893"/>
    </source>
</evidence>
<dbReference type="InterPro" id="IPR007047">
    <property type="entry name" value="Flp_Fap"/>
</dbReference>
<keyword evidence="1" id="KW-1133">Transmembrane helix</keyword>
<dbReference type="Pfam" id="PF04964">
    <property type="entry name" value="Flp_Fap"/>
    <property type="match status" value="1"/>
</dbReference>
<keyword evidence="1" id="KW-0472">Membrane</keyword>
<name>A0A934KAR7_9BACT</name>
<keyword evidence="3" id="KW-1185">Reference proteome</keyword>
<proteinExistence type="predicted"/>
<dbReference type="RefSeq" id="WP_338203265.1">
    <property type="nucleotide sequence ID" value="NZ_JAEKNR010000168.1"/>
</dbReference>
<evidence type="ECO:0000313" key="2">
    <source>
        <dbReference type="EMBL" id="MBJ7599683.1"/>
    </source>
</evidence>
<organism evidence="2 3">
    <name type="scientific">Candidatus Nephthysia bennettiae</name>
    <dbReference type="NCBI Taxonomy" id="3127016"/>
    <lineage>
        <taxon>Bacteria</taxon>
        <taxon>Bacillati</taxon>
        <taxon>Candidatus Dormiibacterota</taxon>
        <taxon>Candidatus Dormibacteria</taxon>
        <taxon>Candidatus Dormibacterales</taxon>
        <taxon>Candidatus Dormibacteraceae</taxon>
        <taxon>Candidatus Nephthysia</taxon>
    </lineage>
</organism>
<reference evidence="2" key="1">
    <citation type="submission" date="2020-10" db="EMBL/GenBank/DDBJ databases">
        <title>Ca. Dormibacterota MAGs.</title>
        <authorList>
            <person name="Montgomery K."/>
        </authorList>
    </citation>
    <scope>NUCLEOTIDE SEQUENCE [LARGE SCALE GENOMIC DNA]</scope>
    <source>
        <strain evidence="2">SC8812_S17_10</strain>
    </source>
</reference>
<accession>A0A934KAR7</accession>
<sequence length="64" mass="6755">MAASFTSTDVQRSAEHPSERGQGMVEYALIIVLIAVGVVVAITAFGTQLQTVFNTIVNNLSTVS</sequence>
<dbReference type="AlphaFoldDB" id="A0A934KAR7"/>
<evidence type="ECO:0000256" key="1">
    <source>
        <dbReference type="SAM" id="Phobius"/>
    </source>
</evidence>
<keyword evidence="1" id="KW-0812">Transmembrane</keyword>
<dbReference type="EMBL" id="JAEKNR010000168">
    <property type="protein sequence ID" value="MBJ7599683.1"/>
    <property type="molecule type" value="Genomic_DNA"/>
</dbReference>
<protein>
    <submittedName>
        <fullName evidence="2">Flp family type IVb pilin</fullName>
    </submittedName>
</protein>
<feature type="transmembrane region" description="Helical" evidence="1">
    <location>
        <begin position="27"/>
        <end position="46"/>
    </location>
</feature>
<comment type="caution">
    <text evidence="2">The sequence shown here is derived from an EMBL/GenBank/DDBJ whole genome shotgun (WGS) entry which is preliminary data.</text>
</comment>
<gene>
    <name evidence="2" type="ORF">JF922_16595</name>
</gene>